<sequence length="290" mass="31418">MSTTPTLRRDLNMGSTWLLPAWSTAPVGDEPAVLEGARAAGYQGIQGANPELCRELGLVPTTFDIRIEVGGMLEQAKRFVDQGFACATLMVGTGLESDDDATRLMEEIVAASAGARIPLYVETHRATATQDIWRTLRLVERLPELRFNGDFSHWYTAHDLPIGDFAAKLDLMAPVFERVRYMHGRIGTSGCIQVDIGDGNSQEAPHVDHFRAMWIRACAGFIAGAANDAVPPPNLELGFAPELLPNEFGYAIKAPNAEGVLDELGDRWQQALVLTEIAQGCFDAAGPGIP</sequence>
<dbReference type="InterPro" id="IPR036237">
    <property type="entry name" value="Xyl_isomerase-like_sf"/>
</dbReference>
<dbReference type="Gene3D" id="3.20.20.150">
    <property type="entry name" value="Divalent-metal-dependent TIM barrel enzymes"/>
    <property type="match status" value="1"/>
</dbReference>
<dbReference type="AlphaFoldDB" id="A0A6J5YM05"/>
<reference evidence="1" key="1">
    <citation type="submission" date="2020-05" db="EMBL/GenBank/DDBJ databases">
        <authorList>
            <person name="Chiriac C."/>
            <person name="Salcher M."/>
            <person name="Ghai R."/>
            <person name="Kavagutti S V."/>
        </authorList>
    </citation>
    <scope>NUCLEOTIDE SEQUENCE</scope>
</reference>
<gene>
    <name evidence="1" type="ORF">UFOPK1392_02253</name>
</gene>
<organism evidence="1">
    <name type="scientific">freshwater metagenome</name>
    <dbReference type="NCBI Taxonomy" id="449393"/>
    <lineage>
        <taxon>unclassified sequences</taxon>
        <taxon>metagenomes</taxon>
        <taxon>ecological metagenomes</taxon>
    </lineage>
</organism>
<accession>A0A6J5YM05</accession>
<proteinExistence type="predicted"/>
<protein>
    <submittedName>
        <fullName evidence="1">Unannotated protein</fullName>
    </submittedName>
</protein>
<name>A0A6J5YM05_9ZZZZ</name>
<dbReference type="SUPFAM" id="SSF51658">
    <property type="entry name" value="Xylose isomerase-like"/>
    <property type="match status" value="1"/>
</dbReference>
<dbReference type="EMBL" id="CAEMXZ010000156">
    <property type="protein sequence ID" value="CAB4324482.1"/>
    <property type="molecule type" value="Genomic_DNA"/>
</dbReference>
<evidence type="ECO:0000313" key="1">
    <source>
        <dbReference type="EMBL" id="CAB4324482.1"/>
    </source>
</evidence>